<dbReference type="GO" id="GO:0043330">
    <property type="term" value="P:response to exogenous dsRNA"/>
    <property type="evidence" value="ECO:0000314"/>
    <property type="project" value="ZFIN"/>
</dbReference>
<reference evidence="2" key="1">
    <citation type="submission" date="2025-08" db="UniProtKB">
        <authorList>
            <consortium name="RefSeq"/>
        </authorList>
    </citation>
    <scope>IDENTIFICATION</scope>
    <source>
        <strain evidence="2">Tuebingen</strain>
        <tissue evidence="2">Fibroblasts and whole tissue</tissue>
    </source>
</reference>
<dbReference type="GO" id="GO:0032496">
    <property type="term" value="P:response to lipopolysaccharide"/>
    <property type="evidence" value="ECO:0000314"/>
    <property type="project" value="ZFIN"/>
</dbReference>
<sequence>MCEFIRLYMCMCICVCVCVGIVISMALALALCSPVPPPDSQECVCSPAARSLLSALTHIMEKEGKMKEQDLFAGFNCTDLEAQMTPHTHTSSVCQPSVSANSSCSAHRSSNFSAVECVKNIRGDLRYYDLLLNSYKPSTQELSPVITANTQLINCLNQRCESAEGVFPQWRVWKGSSFDDRVSLCKTLKGFHIRSITVNRALAYIASGEHRK</sequence>
<dbReference type="Proteomes" id="UP000000437">
    <property type="component" value="Chromosome 15"/>
</dbReference>
<keyword evidence="1" id="KW-1185">Reference proteome</keyword>
<evidence type="ECO:0000313" key="1">
    <source>
        <dbReference type="Proteomes" id="UP000000437"/>
    </source>
</evidence>
<dbReference type="AlphaFoldDB" id="A0A8M6Z2C4"/>
<dbReference type="AGR" id="ZFIN:ZDB-GENE-060724-1"/>
<dbReference type="GeneID" id="445410"/>
<accession>A0A8M6Z2C4</accession>
<evidence type="ECO:0000313" key="3">
    <source>
        <dbReference type="ZFIN" id="ZDB-GENE-060724-1"/>
    </source>
</evidence>
<dbReference type="GO" id="GO:0002237">
    <property type="term" value="P:response to molecule of bacterial origin"/>
    <property type="evidence" value="ECO:0000314"/>
    <property type="project" value="ZFIN"/>
</dbReference>
<name>A0A8M6Z2C4_DANRE</name>
<dbReference type="FunFam" id="1.20.1250.10:FF:000090">
    <property type="match status" value="1"/>
</dbReference>
<dbReference type="Gene3D" id="1.20.1250.10">
    <property type="match status" value="1"/>
</dbReference>
<dbReference type="ZFIN" id="ZDB-GENE-060724-1">
    <property type="gene designation" value="il12a"/>
</dbReference>
<evidence type="ECO:0000313" key="2">
    <source>
        <dbReference type="RefSeq" id="XP_017214726.2"/>
    </source>
</evidence>
<gene>
    <name evidence="2 3" type="primary">il12a</name>
    <name evidence="2" type="synonym">IL-12 p35</name>
    <name evidence="2" type="synonym">IL-12p35</name>
</gene>
<dbReference type="InterPro" id="IPR009079">
    <property type="entry name" value="4_helix_cytokine-like_core"/>
</dbReference>
<dbReference type="SUPFAM" id="SSF47266">
    <property type="entry name" value="4-helical cytokines"/>
    <property type="match status" value="1"/>
</dbReference>
<protein>
    <submittedName>
        <fullName evidence="2">Interleukin-12 subunit alpha isoform X1</fullName>
    </submittedName>
</protein>
<organism evidence="1 2">
    <name type="scientific">Danio rerio</name>
    <name type="common">Zebrafish</name>
    <name type="synonym">Brachydanio rerio</name>
    <dbReference type="NCBI Taxonomy" id="7955"/>
    <lineage>
        <taxon>Eukaryota</taxon>
        <taxon>Metazoa</taxon>
        <taxon>Chordata</taxon>
        <taxon>Craniata</taxon>
        <taxon>Vertebrata</taxon>
        <taxon>Euteleostomi</taxon>
        <taxon>Actinopterygii</taxon>
        <taxon>Neopterygii</taxon>
        <taxon>Teleostei</taxon>
        <taxon>Ostariophysi</taxon>
        <taxon>Cypriniformes</taxon>
        <taxon>Danionidae</taxon>
        <taxon>Danioninae</taxon>
        <taxon>Danio</taxon>
    </lineage>
</organism>
<dbReference type="FunCoup" id="A0A8M6Z2C4">
    <property type="interactions" value="546"/>
</dbReference>
<proteinExistence type="predicted"/>
<dbReference type="OrthoDB" id="9893660at2759"/>
<dbReference type="RefSeq" id="XP_017214726.2">
    <property type="nucleotide sequence ID" value="XM_017359237.4"/>
</dbReference>
<dbReference type="CTD" id="3592"/>